<evidence type="ECO:0000256" key="2">
    <source>
        <dbReference type="SAM" id="Phobius"/>
    </source>
</evidence>
<dbReference type="GeneID" id="54294893"/>
<name>A0A6A6B475_9PEZI</name>
<evidence type="ECO:0000313" key="4">
    <source>
        <dbReference type="Proteomes" id="UP000799438"/>
    </source>
</evidence>
<dbReference type="EMBL" id="ML995498">
    <property type="protein sequence ID" value="KAF2138024.1"/>
    <property type="molecule type" value="Genomic_DNA"/>
</dbReference>
<dbReference type="AlphaFoldDB" id="A0A6A6B475"/>
<protein>
    <submittedName>
        <fullName evidence="3">Uncharacterized protein</fullName>
    </submittedName>
</protein>
<evidence type="ECO:0000256" key="1">
    <source>
        <dbReference type="SAM" id="MobiDB-lite"/>
    </source>
</evidence>
<organism evidence="3 4">
    <name type="scientific">Aplosporella prunicola CBS 121167</name>
    <dbReference type="NCBI Taxonomy" id="1176127"/>
    <lineage>
        <taxon>Eukaryota</taxon>
        <taxon>Fungi</taxon>
        <taxon>Dikarya</taxon>
        <taxon>Ascomycota</taxon>
        <taxon>Pezizomycotina</taxon>
        <taxon>Dothideomycetes</taxon>
        <taxon>Dothideomycetes incertae sedis</taxon>
        <taxon>Botryosphaeriales</taxon>
        <taxon>Aplosporellaceae</taxon>
        <taxon>Aplosporella</taxon>
    </lineage>
</organism>
<dbReference type="Proteomes" id="UP000799438">
    <property type="component" value="Unassembled WGS sequence"/>
</dbReference>
<feature type="region of interest" description="Disordered" evidence="1">
    <location>
        <begin position="55"/>
        <end position="109"/>
    </location>
</feature>
<keyword evidence="2" id="KW-0812">Transmembrane</keyword>
<reference evidence="3" key="1">
    <citation type="journal article" date="2020" name="Stud. Mycol.">
        <title>101 Dothideomycetes genomes: a test case for predicting lifestyles and emergence of pathogens.</title>
        <authorList>
            <person name="Haridas S."/>
            <person name="Albert R."/>
            <person name="Binder M."/>
            <person name="Bloem J."/>
            <person name="Labutti K."/>
            <person name="Salamov A."/>
            <person name="Andreopoulos B."/>
            <person name="Baker S."/>
            <person name="Barry K."/>
            <person name="Bills G."/>
            <person name="Bluhm B."/>
            <person name="Cannon C."/>
            <person name="Castanera R."/>
            <person name="Culley D."/>
            <person name="Daum C."/>
            <person name="Ezra D."/>
            <person name="Gonzalez J."/>
            <person name="Henrissat B."/>
            <person name="Kuo A."/>
            <person name="Liang C."/>
            <person name="Lipzen A."/>
            <person name="Lutzoni F."/>
            <person name="Magnuson J."/>
            <person name="Mondo S."/>
            <person name="Nolan M."/>
            <person name="Ohm R."/>
            <person name="Pangilinan J."/>
            <person name="Park H.-J."/>
            <person name="Ramirez L."/>
            <person name="Alfaro M."/>
            <person name="Sun H."/>
            <person name="Tritt A."/>
            <person name="Yoshinaga Y."/>
            <person name="Zwiers L.-H."/>
            <person name="Turgeon B."/>
            <person name="Goodwin S."/>
            <person name="Spatafora J."/>
            <person name="Crous P."/>
            <person name="Grigoriev I."/>
        </authorList>
    </citation>
    <scope>NUCLEOTIDE SEQUENCE</scope>
    <source>
        <strain evidence="3">CBS 121167</strain>
    </source>
</reference>
<feature type="region of interest" description="Disordered" evidence="1">
    <location>
        <begin position="1"/>
        <end position="30"/>
    </location>
</feature>
<dbReference type="OrthoDB" id="190201at2759"/>
<dbReference type="RefSeq" id="XP_033393737.1">
    <property type="nucleotide sequence ID" value="XM_033537397.1"/>
</dbReference>
<gene>
    <name evidence="3" type="ORF">K452DRAFT_234950</name>
</gene>
<feature type="transmembrane region" description="Helical" evidence="2">
    <location>
        <begin position="246"/>
        <end position="269"/>
    </location>
</feature>
<keyword evidence="4" id="KW-1185">Reference proteome</keyword>
<sequence length="354" mass="38350">MSSPQSQPLPCGVSKHLAESDGGDDGAPSSVYAILPTVLQTRIPRLRSLRRTVNEFRGRSSPRQLSPSCVAAPDTPRLGEGALTPPPRYTSRPASSAAWRRGSDADTTQTLPDEAMFVEEPRSSPPTAASTLLSYRSSLETPSGVNWKYANQGLNLLTSALQEYSALEVGAGNATQSFSRQLYLHALTYLLKGLPSDLSNEERLSVKTALPPIMSKAVQVGATSGQLIQCTASDGDAPAPAPEPSWVHRIFATGIIQMFLLFNILLPYFKLFIGQAYQYERQHRISERLVSSSISTVDGLGRRGIRFTNTICQMNDGKVGQAINDVTLWWLKGVTGGIHEGVSEGLNILNKVPR</sequence>
<evidence type="ECO:0000313" key="3">
    <source>
        <dbReference type="EMBL" id="KAF2138024.1"/>
    </source>
</evidence>
<proteinExistence type="predicted"/>
<accession>A0A6A6B475</accession>
<keyword evidence="2" id="KW-0472">Membrane</keyword>
<keyword evidence="2" id="KW-1133">Transmembrane helix</keyword>